<protein>
    <submittedName>
        <fullName evidence="2">Uncharacterized protein</fullName>
    </submittedName>
</protein>
<evidence type="ECO:0000313" key="5">
    <source>
        <dbReference type="Proteomes" id="UP000215043"/>
    </source>
</evidence>
<evidence type="ECO:0000256" key="1">
    <source>
        <dbReference type="SAM" id="Phobius"/>
    </source>
</evidence>
<dbReference type="Proteomes" id="UP000215043">
    <property type="component" value="Chromosome"/>
</dbReference>
<organism evidence="2 5">
    <name type="scientific">Actinopolyspora erythraea</name>
    <dbReference type="NCBI Taxonomy" id="414996"/>
    <lineage>
        <taxon>Bacteria</taxon>
        <taxon>Bacillati</taxon>
        <taxon>Actinomycetota</taxon>
        <taxon>Actinomycetes</taxon>
        <taxon>Actinopolysporales</taxon>
        <taxon>Actinopolysporaceae</taxon>
        <taxon>Actinopolyspora</taxon>
    </lineage>
</organism>
<feature type="transmembrane region" description="Helical" evidence="1">
    <location>
        <begin position="35"/>
        <end position="65"/>
    </location>
</feature>
<dbReference type="EMBL" id="JPMV01000015">
    <property type="protein sequence ID" value="KGI81737.1"/>
    <property type="molecule type" value="Genomic_DNA"/>
</dbReference>
<keyword evidence="4" id="KW-1185">Reference proteome</keyword>
<gene>
    <name evidence="2" type="ORF">CDG81_08340</name>
    <name evidence="3" type="ORF">IL38_08355</name>
</gene>
<sequence>MLALLGLVFGLLLGGYGPRRLLLRAEESRPYRFPGWSAVGVVVVLLLAGGKPYYVAGVLPVLWAAGALGFQRRRETAAAENRRVRAGWAPAAGTRTEHSARCGAEPFR</sequence>
<dbReference type="EMBL" id="CP022752">
    <property type="protein sequence ID" value="ASU78294.1"/>
    <property type="molecule type" value="Genomic_DNA"/>
</dbReference>
<keyword evidence="1" id="KW-0812">Transmembrane</keyword>
<evidence type="ECO:0000313" key="2">
    <source>
        <dbReference type="EMBL" id="ASU78294.1"/>
    </source>
</evidence>
<dbReference type="KEGG" id="aey:CDG81_08340"/>
<dbReference type="RefSeq" id="WP_043571926.1">
    <property type="nucleotide sequence ID" value="NZ_CP022752.1"/>
</dbReference>
<dbReference type="Proteomes" id="UP000029737">
    <property type="component" value="Unassembled WGS sequence"/>
</dbReference>
<name>A0A099D7C8_9ACTN</name>
<keyword evidence="1" id="KW-0472">Membrane</keyword>
<evidence type="ECO:0000313" key="4">
    <source>
        <dbReference type="Proteomes" id="UP000029737"/>
    </source>
</evidence>
<keyword evidence="1" id="KW-1133">Transmembrane helix</keyword>
<proteinExistence type="predicted"/>
<reference evidence="3 4" key="1">
    <citation type="journal article" date="2014" name="PLoS ONE">
        <title>Identification and Characterization of a New Erythromycin Biosynthetic Gene Cluster in Actinopolyspora erythraea YIM90600, a Novel Erythronolide-Producing Halophilic Actinomycete Isolated from Salt Field.</title>
        <authorList>
            <person name="Chen D."/>
            <person name="Feng J."/>
            <person name="Huang L."/>
            <person name="Zhang Q."/>
            <person name="Wu J."/>
            <person name="Zhu X."/>
            <person name="Duan Y."/>
            <person name="Xu Z."/>
        </authorList>
    </citation>
    <scope>NUCLEOTIDE SEQUENCE [LARGE SCALE GENOMIC DNA]</scope>
    <source>
        <strain evidence="3 4">YIM90600</strain>
    </source>
</reference>
<reference evidence="2 5" key="2">
    <citation type="submission" date="2017-08" db="EMBL/GenBank/DDBJ databases">
        <title>The complete genome sequence of moderately halophilic actinomycete Actinopolyspora erythraea YIM 90600, the producer of novel erythromycin, novel actinopolysporins A-C and tubercidin.</title>
        <authorList>
            <person name="Yin M."/>
            <person name="Tang S."/>
        </authorList>
    </citation>
    <scope>NUCLEOTIDE SEQUENCE [LARGE SCALE GENOMIC DNA]</scope>
    <source>
        <strain evidence="2 5">YIM 90600</strain>
    </source>
</reference>
<accession>A0A099D7C8</accession>
<dbReference type="HOGENOM" id="CLU_2191302_0_0_11"/>
<dbReference type="AlphaFoldDB" id="A0A099D7C8"/>
<evidence type="ECO:0000313" key="3">
    <source>
        <dbReference type="EMBL" id="KGI81737.1"/>
    </source>
</evidence>